<comment type="caution">
    <text evidence="11">The sequence shown here is derived from an EMBL/GenBank/DDBJ whole genome shotgun (WGS) entry which is preliminary data.</text>
</comment>
<dbReference type="InterPro" id="IPR004358">
    <property type="entry name" value="Sig_transdc_His_kin-like_C"/>
</dbReference>
<feature type="region of interest" description="Disordered" evidence="6">
    <location>
        <begin position="231"/>
        <end position="257"/>
    </location>
</feature>
<dbReference type="CDD" id="cd17546">
    <property type="entry name" value="REC_hyHK_CKI1_RcsC-like"/>
    <property type="match status" value="1"/>
</dbReference>
<evidence type="ECO:0000259" key="9">
    <source>
        <dbReference type="PROSITE" id="PS50109"/>
    </source>
</evidence>
<sequence length="2660" mass="299659">MRLQPREQLTHSLNPYIHKCCGCIHLRAGATISCLIWAGLSLYFAIISFQNKTFYSHMDSTALYLFGTINLVLFGVSLGSLCPLYIKSPHGIRAASFILNGVIFIFSIDTIVNTILFIVRKEDYVQWCINSTSASLDNVLFQEDQAPLPVSDTQKFTSTRADFYNCRRTWEGELKFSVLSTIVMVTIYVYFAISIFSYTVKIRMRLKHELMQTLQIGIMGNMMPYYFSNTPPANTTKSTKSTNKSATDRPLPRTSPPGNFNVNYDTLEIRIPNYTFGKAIELAGAGGLIAVSLGKRNKDNKIVLAKVSPHSVRLEREFYVSKRLHALPGGEKYVTNAVEYVSLVQDGLAAIIYADINPTDYLYFYQDQTMNYYTLYSLSQRTNNVSIWKHHPSTSIPPCNQITLDRFLNFAIECCSSLQFLHENGVIHGELRPCAFQCGYTADGNLEAKIWNFGGGLNSYEELLLTSSRWRSFMATTDTCTNSTTLIPTPPPLPPLPVSSRHNPHRLKEESNYFTELDAQPLKKPSASRFYSPKEFQSSLVYVSPEQTGRTSNALDHRADLYSLGIMFFVILTDRPPFDGTAMDVVHSILSKNVPLVHTIRKDIPPIISSVIDKLTRKTVDERYDSAYGLREDLLECKKRVAALSPDESLVFFPLGMRDVNPVFKVSDGIYGRNKETELISSIIESTYNTHQAEKLKSKDSDTGQQDANTQTIESSLLKEADNLLRVNSSTSLEPSCCEVIVLKGPGGIGKSTLVSTVNVQARHCGYTACAKFDKNQKRPYNGLLRCLSSILRQLLTESEHVVREFYKDLKENLGPQFTNVRLMVNMVPELRPILYDYREKINVPDDDALSTILNTETRFHAVNALISSRTTMLVILTFRDGDETPKRATEILDKCTNPVTTITLHPLGNEVLKELVLNTFYNNHRSAAAIQYDLKEQQQQRLNVIQPLVDIIYTWTRGNPFYAKQFLKTMKRKEDIWFDWSQKHWKFRLDNITKLFDNTHQRHIGKKLSHDIIMLTANLDHASAKTSQELFDVRNLVSHLRSLDLSAQYFLMWASLIGHMFNFRRIKWLMMATTTGGDTSSDENSSTASNTSTKQQLSDTTAVCQHSTHLSVLEEEKRSNQAILGLQVALNEGIIQFKSGNDFHFIHDRYYQAASMLIVDASQRESMHLKIGQMLMMEGEVEEDDNVFLIADHFVKSAGLIRLLEKTKPYRDILIRAGNEATLSGALKISAGYYDCAVSLLHPDLEKRWKDDGHDTFSAETLNLYMKILELNWVKNAEDDGHDERNLSLETQESMMHQIMLHTHGHPAERAQAWRIQARIYFQQSQYRKGIDNILQGLQELGIVVDLNITDEEVLEYYHAIKLSISVPGFDILSKLGPCQNMKQLAIMTLLNEACIGAYWVNPILVDFFAIKLCELSLKYGYTPASGGGFIWVGCTATRVSEFKFAAELGQFGVAISEKFAGNSEIARAIIVHHSMLAQWTGVHVREYIYQYQRAYKYALAGGDTLFSSMALFHVATTLYWTSCNLSELHWHLNHSMEECDKGSSKDVLILNISLWRSVLVFQGKTNATDDPEKLMNDPDSNFDEPSFVEDLKSQSVNSGNPLNWHYSFKMILLFHFGFTQAASELGFKIFDNSVNEAVHRHVGIAMYYHCIAVVESLRDPDLDPETREKYTRQLEKNRQRLIELADHSEVNYRMYQKVVEAQVSTLENDMPRTLLLYDQVIELALKGNWYSFSGLTFELAAQYYIRSGLTMLAAPLLSRSIEFYARWGAFGKVEYLKKKYHVELSKQSVSGREDVSVQTEDVIVGTTTTVIDKSMNIWDTNSSDGTTPDSSLKELYNNDNAPNPNTSAVTQENTTEQHENTLFSLDMVDLTSIIKSSQVISNEMNSFDELLRKMIGIIMTNSGAESGAIIIKEGFFGIAAYSVRSTEPTCQTYEPPIPLRDDDDKITTSIVYYVIHTHANLFIPNVEADSRFATGEGGRKKCAVICMPIMHKNTIVGVLYLQASLNTFTDKHANVLALLCDQIGISVTNALLFKSVQKATKANALMIESQLKALEEARASREQALRATKMKSNFLANMSHELRTPFSGFYGTISLLSETRLDAEQREFVSIAKQSCEMLLHIIDDLLDFSKLEAHKVKLHHGLFYVEDLIADRMELLITLATTKNVELSYFIDDNVPSIVYGDGNRIGQILMNLIGNAIKFTHHGEVVVRCGVDTGAEDPDYITLKISVQDTGIGMAEDEIKGLFLPFSQVDGSTTRNFGGTGLGLSICLQLVRLMHGDIQVESTVDVGSTFTFKIRIKNGATVADPEAAVDPRESSLIELTSQLGQPRILMVCLDRVKSMIEAFVPCIKYVEHRANIEDAIALAITNGNNRIPFDCVILDSPLPDTTVKLISAIEKNTQLRNTRILLLIAPTVDNIRRHFANSGVTNNVEAAHQYHIFHPLVTRLSKPVRRIKLLNTLVKVISEPVAEYTLLPSKSVDILSSRSSDCIPLQNESKSTEAGLVTGIASFSTQNQQGFSPEELTIFKGQKILVAEDNFIAQRLIVKQLMKLGFVVDKCNNGFECFDTWKEKGPGYYILAWIDHHMPGCDGLEATRKIRRYENEMNYLTALPIIALTADIQLTAQTNCLNAGMNDYVTKPLMQKELATVLRKYCLGPTTI</sequence>
<dbReference type="PANTHER" id="PTHR45339">
    <property type="entry name" value="HYBRID SIGNAL TRANSDUCTION HISTIDINE KINASE J"/>
    <property type="match status" value="1"/>
</dbReference>
<dbReference type="Gene3D" id="3.30.565.10">
    <property type="entry name" value="Histidine kinase-like ATPase, C-terminal domain"/>
    <property type="match status" value="1"/>
</dbReference>
<dbReference type="SUPFAM" id="SSF47384">
    <property type="entry name" value="Homodimeric domain of signal transducing histidine kinase"/>
    <property type="match status" value="1"/>
</dbReference>
<feature type="transmembrane region" description="Helical" evidence="7">
    <location>
        <begin position="97"/>
        <end position="119"/>
    </location>
</feature>
<evidence type="ECO:0000256" key="5">
    <source>
        <dbReference type="PROSITE-ProRule" id="PRU00169"/>
    </source>
</evidence>
<feature type="domain" description="Protein kinase" evidence="8">
    <location>
        <begin position="277"/>
        <end position="635"/>
    </location>
</feature>
<keyword evidence="1 5" id="KW-0597">Phosphoprotein</keyword>
<keyword evidence="7" id="KW-1133">Transmembrane helix</keyword>
<evidence type="ECO:0000256" key="2">
    <source>
        <dbReference type="ARBA" id="ARBA00022679"/>
    </source>
</evidence>
<dbReference type="CDD" id="cd00082">
    <property type="entry name" value="HisKA"/>
    <property type="match status" value="1"/>
</dbReference>
<dbReference type="Gene3D" id="1.10.287.130">
    <property type="match status" value="1"/>
</dbReference>
<feature type="transmembrane region" description="Helical" evidence="7">
    <location>
        <begin position="61"/>
        <end position="85"/>
    </location>
</feature>
<feature type="compositionally biased region" description="Low complexity" evidence="6">
    <location>
        <begin position="231"/>
        <end position="245"/>
    </location>
</feature>
<name>A0ABP9XQ11_9FUNG</name>
<dbReference type="SUPFAM" id="SSF55781">
    <property type="entry name" value="GAF domain-like"/>
    <property type="match status" value="1"/>
</dbReference>
<keyword evidence="7" id="KW-0812">Transmembrane</keyword>
<dbReference type="PRINTS" id="PR00344">
    <property type="entry name" value="BCTRLSENSOR"/>
</dbReference>
<feature type="transmembrane region" description="Helical" evidence="7">
    <location>
        <begin position="28"/>
        <end position="49"/>
    </location>
</feature>
<dbReference type="Gene3D" id="3.30.450.40">
    <property type="match status" value="1"/>
</dbReference>
<dbReference type="PROSITE" id="PS50109">
    <property type="entry name" value="HIS_KIN"/>
    <property type="match status" value="1"/>
</dbReference>
<evidence type="ECO:0000313" key="11">
    <source>
        <dbReference type="EMBL" id="GAA5796862.1"/>
    </source>
</evidence>
<organism evidence="11 12">
    <name type="scientific">Helicostylum pulchrum</name>
    <dbReference type="NCBI Taxonomy" id="562976"/>
    <lineage>
        <taxon>Eukaryota</taxon>
        <taxon>Fungi</taxon>
        <taxon>Fungi incertae sedis</taxon>
        <taxon>Mucoromycota</taxon>
        <taxon>Mucoromycotina</taxon>
        <taxon>Mucoromycetes</taxon>
        <taxon>Mucorales</taxon>
        <taxon>Mucorineae</taxon>
        <taxon>Mucoraceae</taxon>
        <taxon>Helicostylum</taxon>
    </lineage>
</organism>
<accession>A0ABP9XQ11</accession>
<feature type="modified residue" description="4-aspartylphosphate" evidence="5">
    <location>
        <position position="2583"/>
    </location>
</feature>
<dbReference type="Pfam" id="PF00512">
    <property type="entry name" value="HisKA"/>
    <property type="match status" value="1"/>
</dbReference>
<dbReference type="InterPro" id="IPR003594">
    <property type="entry name" value="HATPase_dom"/>
</dbReference>
<evidence type="ECO:0000256" key="7">
    <source>
        <dbReference type="SAM" id="Phobius"/>
    </source>
</evidence>
<feature type="domain" description="Histidine kinase" evidence="9">
    <location>
        <begin position="2079"/>
        <end position="2302"/>
    </location>
</feature>
<dbReference type="Pfam" id="PF00072">
    <property type="entry name" value="Response_reg"/>
    <property type="match status" value="1"/>
</dbReference>
<protein>
    <submittedName>
        <fullName evidence="11">Uncharacterized protein</fullName>
    </submittedName>
</protein>
<dbReference type="Pfam" id="PF13191">
    <property type="entry name" value="AAA_16"/>
    <property type="match status" value="1"/>
</dbReference>
<evidence type="ECO:0000259" key="10">
    <source>
        <dbReference type="PROSITE" id="PS50110"/>
    </source>
</evidence>
<dbReference type="SUPFAM" id="SSF52172">
    <property type="entry name" value="CheY-like"/>
    <property type="match status" value="1"/>
</dbReference>
<dbReference type="InterPro" id="IPR003661">
    <property type="entry name" value="HisK_dim/P_dom"/>
</dbReference>
<dbReference type="InterPro" id="IPR000719">
    <property type="entry name" value="Prot_kinase_dom"/>
</dbReference>
<keyword evidence="2" id="KW-0808">Transferase</keyword>
<keyword evidence="3" id="KW-0418">Kinase</keyword>
<keyword evidence="7" id="KW-0472">Membrane</keyword>
<gene>
    <name evidence="11" type="ORF">HPULCUR_002240</name>
</gene>
<dbReference type="PANTHER" id="PTHR45339:SF1">
    <property type="entry name" value="HYBRID SIGNAL TRANSDUCTION HISTIDINE KINASE J"/>
    <property type="match status" value="1"/>
</dbReference>
<dbReference type="CDD" id="cd16922">
    <property type="entry name" value="HATPase_EvgS-ArcB-TorS-like"/>
    <property type="match status" value="1"/>
</dbReference>
<dbReference type="Gene3D" id="1.10.510.10">
    <property type="entry name" value="Transferase(Phosphotransferase) domain 1"/>
    <property type="match status" value="1"/>
</dbReference>
<evidence type="ECO:0000256" key="4">
    <source>
        <dbReference type="ARBA" id="ARBA00023012"/>
    </source>
</evidence>
<dbReference type="InterPro" id="IPR001789">
    <property type="entry name" value="Sig_transdc_resp-reg_receiver"/>
</dbReference>
<proteinExistence type="predicted"/>
<dbReference type="SMART" id="SM00448">
    <property type="entry name" value="REC"/>
    <property type="match status" value="1"/>
</dbReference>
<dbReference type="SUPFAM" id="SSF55874">
    <property type="entry name" value="ATPase domain of HSP90 chaperone/DNA topoisomerase II/histidine kinase"/>
    <property type="match status" value="1"/>
</dbReference>
<dbReference type="SMART" id="SM00387">
    <property type="entry name" value="HATPase_c"/>
    <property type="match status" value="1"/>
</dbReference>
<dbReference type="Pfam" id="PF02518">
    <property type="entry name" value="HATPase_c"/>
    <property type="match status" value="1"/>
</dbReference>
<dbReference type="SUPFAM" id="SSF56112">
    <property type="entry name" value="Protein kinase-like (PK-like)"/>
    <property type="match status" value="1"/>
</dbReference>
<dbReference type="Gene3D" id="3.40.50.2300">
    <property type="match status" value="1"/>
</dbReference>
<dbReference type="InterPro" id="IPR005467">
    <property type="entry name" value="His_kinase_dom"/>
</dbReference>
<feature type="transmembrane region" description="Helical" evidence="7">
    <location>
        <begin position="178"/>
        <end position="198"/>
    </location>
</feature>
<keyword evidence="4" id="KW-0902">Two-component regulatory system</keyword>
<evidence type="ECO:0000256" key="6">
    <source>
        <dbReference type="SAM" id="MobiDB-lite"/>
    </source>
</evidence>
<keyword evidence="12" id="KW-1185">Reference proteome</keyword>
<dbReference type="InterPro" id="IPR011009">
    <property type="entry name" value="Kinase-like_dom_sf"/>
</dbReference>
<dbReference type="InterPro" id="IPR027417">
    <property type="entry name" value="P-loop_NTPase"/>
</dbReference>
<evidence type="ECO:0000313" key="12">
    <source>
        <dbReference type="Proteomes" id="UP001476247"/>
    </source>
</evidence>
<dbReference type="InterPro" id="IPR036097">
    <property type="entry name" value="HisK_dim/P_sf"/>
</dbReference>
<dbReference type="PROSITE" id="PS50110">
    <property type="entry name" value="RESPONSE_REGULATORY"/>
    <property type="match status" value="1"/>
</dbReference>
<evidence type="ECO:0000256" key="3">
    <source>
        <dbReference type="ARBA" id="ARBA00022777"/>
    </source>
</evidence>
<dbReference type="SUPFAM" id="SSF52540">
    <property type="entry name" value="P-loop containing nucleoside triphosphate hydrolases"/>
    <property type="match status" value="1"/>
</dbReference>
<dbReference type="InterPro" id="IPR003018">
    <property type="entry name" value="GAF"/>
</dbReference>
<dbReference type="InterPro" id="IPR041664">
    <property type="entry name" value="AAA_16"/>
</dbReference>
<reference evidence="11 12" key="1">
    <citation type="submission" date="2024-04" db="EMBL/GenBank/DDBJ databases">
        <title>genome sequences of Mucor flavus KT1a and Helicostylum pulchrum KT1b strains isolation_sourced from the surface of a dry-aged beef.</title>
        <authorList>
            <person name="Toyotome T."/>
            <person name="Hosono M."/>
            <person name="Torimaru M."/>
            <person name="Fukuda K."/>
            <person name="Mikami N."/>
        </authorList>
    </citation>
    <scope>NUCLEOTIDE SEQUENCE [LARGE SCALE GENOMIC DNA]</scope>
    <source>
        <strain evidence="11 12">KT1b</strain>
    </source>
</reference>
<dbReference type="SMART" id="SM00065">
    <property type="entry name" value="GAF"/>
    <property type="match status" value="1"/>
</dbReference>
<dbReference type="SMART" id="SM00220">
    <property type="entry name" value="S_TKc"/>
    <property type="match status" value="1"/>
</dbReference>
<feature type="domain" description="Response regulatory" evidence="10">
    <location>
        <begin position="2531"/>
        <end position="2654"/>
    </location>
</feature>
<evidence type="ECO:0000259" key="8">
    <source>
        <dbReference type="PROSITE" id="PS50011"/>
    </source>
</evidence>
<dbReference type="SMART" id="SM00388">
    <property type="entry name" value="HisKA"/>
    <property type="match status" value="1"/>
</dbReference>
<dbReference type="InterPro" id="IPR011006">
    <property type="entry name" value="CheY-like_superfamily"/>
</dbReference>
<evidence type="ECO:0000256" key="1">
    <source>
        <dbReference type="ARBA" id="ARBA00022553"/>
    </source>
</evidence>
<dbReference type="Pfam" id="PF01590">
    <property type="entry name" value="GAF"/>
    <property type="match status" value="1"/>
</dbReference>
<dbReference type="InterPro" id="IPR036890">
    <property type="entry name" value="HATPase_C_sf"/>
</dbReference>
<dbReference type="InterPro" id="IPR029016">
    <property type="entry name" value="GAF-like_dom_sf"/>
</dbReference>
<feature type="region of interest" description="Disordered" evidence="6">
    <location>
        <begin position="1079"/>
        <end position="1101"/>
    </location>
</feature>
<dbReference type="PROSITE" id="PS50011">
    <property type="entry name" value="PROTEIN_KINASE_DOM"/>
    <property type="match status" value="1"/>
</dbReference>
<dbReference type="EMBL" id="BAABUJ010000007">
    <property type="protein sequence ID" value="GAA5796862.1"/>
    <property type="molecule type" value="Genomic_DNA"/>
</dbReference>
<dbReference type="Proteomes" id="UP001476247">
    <property type="component" value="Unassembled WGS sequence"/>
</dbReference>